<protein>
    <recommendedName>
        <fullName evidence="4">UNC-45/Cro1/She4 central domain-containing protein</fullName>
    </recommendedName>
</protein>
<dbReference type="SUPFAM" id="SSF48371">
    <property type="entry name" value="ARM repeat"/>
    <property type="match status" value="2"/>
</dbReference>
<dbReference type="GO" id="GO:0005737">
    <property type="term" value="C:cytoplasm"/>
    <property type="evidence" value="ECO:0007669"/>
    <property type="project" value="UniProtKB-SubCell"/>
</dbReference>
<dbReference type="GO" id="GO:0051879">
    <property type="term" value="F:Hsp90 protein binding"/>
    <property type="evidence" value="ECO:0007669"/>
    <property type="project" value="TreeGrafter"/>
</dbReference>
<organism evidence="5">
    <name type="scientific">Pseudogymnoascus destructans</name>
    <dbReference type="NCBI Taxonomy" id="655981"/>
    <lineage>
        <taxon>Eukaryota</taxon>
        <taxon>Fungi</taxon>
        <taxon>Dikarya</taxon>
        <taxon>Ascomycota</taxon>
        <taxon>Pezizomycotina</taxon>
        <taxon>Leotiomycetes</taxon>
        <taxon>Thelebolales</taxon>
        <taxon>Thelebolaceae</taxon>
        <taxon>Pseudogymnoascus</taxon>
    </lineage>
</organism>
<dbReference type="AlphaFoldDB" id="A0A176ZXW8"/>
<dbReference type="GeneID" id="36291679"/>
<reference evidence="5" key="1">
    <citation type="submission" date="2016-03" db="EMBL/GenBank/DDBJ databases">
        <title>Updated assembly of Pseudogymnoascus destructans, the fungus causing white-nose syndrome of bats.</title>
        <authorList>
            <person name="Palmer J.M."/>
            <person name="Drees K.P."/>
            <person name="Foster J.T."/>
            <person name="Lindner D.L."/>
        </authorList>
    </citation>
    <scope>NUCLEOTIDE SEQUENCE [LARGE SCALE GENOMIC DNA]</scope>
    <source>
        <strain evidence="5">20631-21</strain>
    </source>
</reference>
<dbReference type="OrthoDB" id="5574718at2759"/>
<feature type="compositionally biased region" description="Pro residues" evidence="3">
    <location>
        <begin position="1"/>
        <end position="11"/>
    </location>
</feature>
<keyword evidence="2" id="KW-0963">Cytoplasm</keyword>
<dbReference type="VEuPathDB" id="FungiDB:GMDG_06063"/>
<name>A0A176ZXW8_9PEZI</name>
<proteinExistence type="predicted"/>
<dbReference type="RefSeq" id="XP_024320178.1">
    <property type="nucleotide sequence ID" value="XM_024472185.1"/>
</dbReference>
<accession>A0A176ZXW8</accession>
<dbReference type="Pfam" id="PF11701">
    <property type="entry name" value="UNC45-central"/>
    <property type="match status" value="1"/>
</dbReference>
<dbReference type="PANTHER" id="PTHR45994">
    <property type="entry name" value="FI21225P1"/>
    <property type="match status" value="1"/>
</dbReference>
<sequence>MSDAATPPPRQPTVKAGPNVDFSRSESVSDEVLVVLAGLVEGGQDDDETCLTLDALTRLLSRDDKSNPPVGEELAPLIDADCFDTLAAYLDMRQGDAIRGHATMTLSAYLKASGEQGVNFLTQFFKEKVQKGTYDDFIIAFSVAACTFPVIPDVSAELFLSPGFVYGLGPLIKRKWKSKKVEQACLDMLNVACMHGACREAIQKYCTEWLEEIVVEAPKAIDDLHKSDRYAVVEDGPLQQRLHTPAVRNLAAVILAKLQAVPSAPAADSKEKIQPAVTNIDELTDIFNQYLTTSDESLHKGSIEGLAYASLQPVVKEKIANDPAFLKSILHVLETSPPKSSTTYGGLSILVNLTTYLPSLTEEQKRITQLKAYANASRLSHEADPLNSDAHVAARCNAVFKAEAIPVLVSHSVQGSLASLKLIVQILLSISRSSELRGRIAQQGGVKLLLQAYNQFPETDQNAKRTTAHALARILISTNPIHIFGGSNPHPLNLAIRPLISLLSDDPTTEIRDLLPAFEALLALTNLASVDNDARDPIIRDGWSSIDELLLSNNTLVTRASVELVCNLMESPIGVAKFADGSKQASNRLHILLALADSEDLATRRAAGGALASLTQWDTAVTAILGRERGVAILLKLCKEDEEDLRHRGVVCVSNMLNAPGDGAEKAAAKVKEADGVEALKECARKSRNQEVLEIAVEALQKLLGDSGTKSLQLAAAA</sequence>
<dbReference type="PANTHER" id="PTHR45994:SF1">
    <property type="entry name" value="FI21225P1"/>
    <property type="match status" value="1"/>
</dbReference>
<dbReference type="InterPro" id="IPR011989">
    <property type="entry name" value="ARM-like"/>
</dbReference>
<dbReference type="InterPro" id="IPR024660">
    <property type="entry name" value="UCS_central_dom"/>
</dbReference>
<dbReference type="EMBL" id="KV441414">
    <property type="protein sequence ID" value="OAF54875.1"/>
    <property type="molecule type" value="Genomic_DNA"/>
</dbReference>
<feature type="domain" description="UNC-45/Cro1/She4 central" evidence="4">
    <location>
        <begin position="81"/>
        <end position="258"/>
    </location>
</feature>
<dbReference type="Gene3D" id="1.25.10.10">
    <property type="entry name" value="Leucine-rich Repeat Variant"/>
    <property type="match status" value="1"/>
</dbReference>
<evidence type="ECO:0000256" key="2">
    <source>
        <dbReference type="ARBA" id="ARBA00022490"/>
    </source>
</evidence>
<dbReference type="Proteomes" id="UP000077154">
    <property type="component" value="Unassembled WGS sequence"/>
</dbReference>
<dbReference type="eggNOG" id="KOG4151">
    <property type="taxonomic scope" value="Eukaryota"/>
</dbReference>
<feature type="region of interest" description="Disordered" evidence="3">
    <location>
        <begin position="1"/>
        <end position="27"/>
    </location>
</feature>
<comment type="subcellular location">
    <subcellularLocation>
        <location evidence="1">Cytoplasm</location>
    </subcellularLocation>
</comment>
<evidence type="ECO:0000256" key="3">
    <source>
        <dbReference type="SAM" id="MobiDB-lite"/>
    </source>
</evidence>
<gene>
    <name evidence="5" type="ORF">VC83_08639</name>
</gene>
<dbReference type="InterPro" id="IPR016024">
    <property type="entry name" value="ARM-type_fold"/>
</dbReference>
<evidence type="ECO:0000313" key="5">
    <source>
        <dbReference type="EMBL" id="OAF54875.1"/>
    </source>
</evidence>
<evidence type="ECO:0000256" key="1">
    <source>
        <dbReference type="ARBA" id="ARBA00004496"/>
    </source>
</evidence>
<evidence type="ECO:0000259" key="4">
    <source>
        <dbReference type="Pfam" id="PF11701"/>
    </source>
</evidence>